<feature type="active site" evidence="9">
    <location>
        <position position="71"/>
    </location>
</feature>
<dbReference type="PANTHER" id="PTHR11465:SF9">
    <property type="entry name" value="CATALASE"/>
    <property type="match status" value="1"/>
</dbReference>
<evidence type="ECO:0000256" key="11">
    <source>
        <dbReference type="SAM" id="Phobius"/>
    </source>
</evidence>
<evidence type="ECO:0000256" key="10">
    <source>
        <dbReference type="PIRSR" id="PIRSR000296-2"/>
    </source>
</evidence>
<keyword evidence="14" id="KW-1185">Reference proteome</keyword>
<dbReference type="GO" id="GO:0042542">
    <property type="term" value="P:response to hydrogen peroxide"/>
    <property type="evidence" value="ECO:0007669"/>
    <property type="project" value="TreeGrafter"/>
</dbReference>
<evidence type="ECO:0000256" key="5">
    <source>
        <dbReference type="ARBA" id="ARBA00022723"/>
    </source>
</evidence>
<keyword evidence="3 8" id="KW-0575">Peroxidase</keyword>
<dbReference type="GO" id="GO:0042744">
    <property type="term" value="P:hydrogen peroxide catabolic process"/>
    <property type="evidence" value="ECO:0007669"/>
    <property type="project" value="TreeGrafter"/>
</dbReference>
<name>A0A069PN24_9BURK</name>
<keyword evidence="11" id="KW-0812">Transmembrane</keyword>
<dbReference type="SMART" id="SM01060">
    <property type="entry name" value="Catalase"/>
    <property type="match status" value="1"/>
</dbReference>
<feature type="domain" description="Catalase core" evidence="12">
    <location>
        <begin position="12"/>
        <end position="359"/>
    </location>
</feature>
<keyword evidence="7 8" id="KW-0408">Iron</keyword>
<evidence type="ECO:0000256" key="4">
    <source>
        <dbReference type="ARBA" id="ARBA00022617"/>
    </source>
</evidence>
<keyword evidence="11" id="KW-1133">Transmembrane helix</keyword>
<dbReference type="Gene3D" id="1.20.1280.120">
    <property type="match status" value="1"/>
</dbReference>
<accession>A0A069PN24</accession>
<dbReference type="AlphaFoldDB" id="A0A069PN24"/>
<dbReference type="EC" id="1.11.1.-" evidence="8"/>
<keyword evidence="11" id="KW-0472">Membrane</keyword>
<comment type="caution">
    <text evidence="13">The sequence shown here is derived from an EMBL/GenBank/DDBJ whole genome shotgun (WGS) entry which is preliminary data.</text>
</comment>
<evidence type="ECO:0000313" key="14">
    <source>
        <dbReference type="Proteomes" id="UP000027466"/>
    </source>
</evidence>
<dbReference type="SUPFAM" id="SSF56634">
    <property type="entry name" value="Heme-dependent catalase-like"/>
    <property type="match status" value="1"/>
</dbReference>
<dbReference type="InterPro" id="IPR011614">
    <property type="entry name" value="Catalase_core"/>
</dbReference>
<proteinExistence type="inferred from homology"/>
<evidence type="ECO:0000256" key="3">
    <source>
        <dbReference type="ARBA" id="ARBA00022559"/>
    </source>
</evidence>
<organism evidence="13 14">
    <name type="scientific">Caballeronia glathei</name>
    <dbReference type="NCBI Taxonomy" id="60547"/>
    <lineage>
        <taxon>Bacteria</taxon>
        <taxon>Pseudomonadati</taxon>
        <taxon>Pseudomonadota</taxon>
        <taxon>Betaproteobacteria</taxon>
        <taxon>Burkholderiales</taxon>
        <taxon>Burkholderiaceae</taxon>
        <taxon>Caballeronia</taxon>
    </lineage>
</organism>
<gene>
    <name evidence="13" type="ORF">BG61_13940</name>
</gene>
<dbReference type="GO" id="GO:0046872">
    <property type="term" value="F:metal ion binding"/>
    <property type="evidence" value="ECO:0007669"/>
    <property type="project" value="UniProtKB-KW"/>
</dbReference>
<evidence type="ECO:0000256" key="9">
    <source>
        <dbReference type="PIRSR" id="PIRSR000296-1"/>
    </source>
</evidence>
<evidence type="ECO:0000256" key="2">
    <source>
        <dbReference type="ARBA" id="ARBA00005329"/>
    </source>
</evidence>
<dbReference type="Proteomes" id="UP000027466">
    <property type="component" value="Unassembled WGS sequence"/>
</dbReference>
<evidence type="ECO:0000256" key="1">
    <source>
        <dbReference type="ARBA" id="ARBA00002974"/>
    </source>
</evidence>
<dbReference type="EMBL" id="JFHC01000021">
    <property type="protein sequence ID" value="KDR42010.1"/>
    <property type="molecule type" value="Genomic_DNA"/>
</dbReference>
<comment type="similarity">
    <text evidence="2 8">Belongs to the catalase family.</text>
</comment>
<feature type="transmembrane region" description="Helical" evidence="11">
    <location>
        <begin position="21"/>
        <end position="44"/>
    </location>
</feature>
<dbReference type="CDD" id="cd08153">
    <property type="entry name" value="srpA_like"/>
    <property type="match status" value="1"/>
</dbReference>
<protein>
    <recommendedName>
        <fullName evidence="8">Catalase-related peroxidase</fullName>
        <ecNumber evidence="8">1.11.1.-</ecNumber>
    </recommendedName>
</protein>
<dbReference type="GO" id="GO:0005737">
    <property type="term" value="C:cytoplasm"/>
    <property type="evidence" value="ECO:0007669"/>
    <property type="project" value="TreeGrafter"/>
</dbReference>
<dbReference type="PIRSF" id="PIRSF000296">
    <property type="entry name" value="SrpA"/>
    <property type="match status" value="1"/>
</dbReference>
<evidence type="ECO:0000256" key="6">
    <source>
        <dbReference type="ARBA" id="ARBA00023002"/>
    </source>
</evidence>
<dbReference type="PANTHER" id="PTHR11465">
    <property type="entry name" value="CATALASE"/>
    <property type="match status" value="1"/>
</dbReference>
<dbReference type="InterPro" id="IPR020835">
    <property type="entry name" value="Catalase_sf"/>
</dbReference>
<dbReference type="GO" id="GO:0020037">
    <property type="term" value="F:heme binding"/>
    <property type="evidence" value="ECO:0007669"/>
    <property type="project" value="InterPro"/>
</dbReference>
<dbReference type="Gene3D" id="2.40.180.10">
    <property type="entry name" value="Catalase core domain"/>
    <property type="match status" value="1"/>
</dbReference>
<reference evidence="13 14" key="1">
    <citation type="submission" date="2014-03" db="EMBL/GenBank/DDBJ databases">
        <title>Draft Genome Sequences of Four Burkholderia Strains.</title>
        <authorList>
            <person name="Liu X.Y."/>
            <person name="Li C.X."/>
            <person name="Xu J.H."/>
        </authorList>
    </citation>
    <scope>NUCLEOTIDE SEQUENCE [LARGE SCALE GENOMIC DNA]</scope>
    <source>
        <strain evidence="13 14">DSM 50014</strain>
    </source>
</reference>
<dbReference type="Pfam" id="PF00199">
    <property type="entry name" value="Catalase"/>
    <property type="match status" value="1"/>
</dbReference>
<sequence length="360" mass="39781">MKSKHTQARPATSPRGTHLMLRYAFIAATLACVVGAFAWTAGWFSQRLTPQRIVDGFEGMSGVHPGFRRNHAKGICVTGRFESNGAGAALSKASVFKAGVYPVMGRLSAPGSDPTEADERAMVRSFALSFSLPDGEQWRTAMNSAPIFAVRTPEALYEQLAASERDARTGRLNPLKMDAFLKKHPETRAFHSYIETHPPASGFDNATYYSINAFRFTDANGNARYVRWSVVPETPYEPVREDAARDADFLAHDLVSRLARWPIRWHLMISVAQPGDPVDDSTRLWPAERDRERVDAGTVVIDHAQSQIDGPCRNISFDPLILPAGIAPSSDPLLAARSSTYAVSFNRRTREEARFTAGRN</sequence>
<evidence type="ECO:0000313" key="13">
    <source>
        <dbReference type="EMBL" id="KDR42010.1"/>
    </source>
</evidence>
<keyword evidence="4 8" id="KW-0349">Heme</keyword>
<dbReference type="InterPro" id="IPR024168">
    <property type="entry name" value="Catalase_SrpA-type_pred"/>
</dbReference>
<dbReference type="InterPro" id="IPR018028">
    <property type="entry name" value="Catalase"/>
</dbReference>
<evidence type="ECO:0000256" key="7">
    <source>
        <dbReference type="ARBA" id="ARBA00023004"/>
    </source>
</evidence>
<keyword evidence="5 8" id="KW-0479">Metal-binding</keyword>
<comment type="function">
    <text evidence="8">Has an organic peroxide-dependent peroxidase activity.</text>
</comment>
<feature type="binding site" description="axial binding residue" evidence="10">
    <location>
        <position position="341"/>
    </location>
    <ligand>
        <name>heme</name>
        <dbReference type="ChEBI" id="CHEBI:30413"/>
    </ligand>
    <ligandPart>
        <name>Fe</name>
        <dbReference type="ChEBI" id="CHEBI:18248"/>
    </ligandPart>
</feature>
<keyword evidence="6 8" id="KW-0560">Oxidoreductase</keyword>
<evidence type="ECO:0000256" key="8">
    <source>
        <dbReference type="PIRNR" id="PIRNR000296"/>
    </source>
</evidence>
<dbReference type="STRING" id="60547.GCA_000751215_06067"/>
<dbReference type="PROSITE" id="PS51402">
    <property type="entry name" value="CATALASE_3"/>
    <property type="match status" value="1"/>
</dbReference>
<evidence type="ECO:0000259" key="12">
    <source>
        <dbReference type="SMART" id="SM01060"/>
    </source>
</evidence>
<comment type="cofactor">
    <cofactor evidence="8">
        <name>heme</name>
        <dbReference type="ChEBI" id="CHEBI:30413"/>
    </cofactor>
</comment>
<dbReference type="GO" id="GO:0004096">
    <property type="term" value="F:catalase activity"/>
    <property type="evidence" value="ECO:0007669"/>
    <property type="project" value="InterPro"/>
</dbReference>
<comment type="function">
    <text evidence="1">Decomposes hydrogen peroxide into water and oxygen; serves to protect cells from the toxic effects of hydrogen peroxide.</text>
</comment>